<reference evidence="1 2" key="1">
    <citation type="submission" date="2021-06" db="EMBL/GenBank/DDBJ databases">
        <title>Caerostris extrusa draft genome.</title>
        <authorList>
            <person name="Kono N."/>
            <person name="Arakawa K."/>
        </authorList>
    </citation>
    <scope>NUCLEOTIDE SEQUENCE [LARGE SCALE GENOMIC DNA]</scope>
</reference>
<proteinExistence type="predicted"/>
<keyword evidence="2" id="KW-1185">Reference proteome</keyword>
<evidence type="ECO:0000313" key="1">
    <source>
        <dbReference type="EMBL" id="GIY78676.1"/>
    </source>
</evidence>
<protein>
    <submittedName>
        <fullName evidence="1">Uncharacterized protein</fullName>
    </submittedName>
</protein>
<evidence type="ECO:0000313" key="2">
    <source>
        <dbReference type="Proteomes" id="UP001054945"/>
    </source>
</evidence>
<dbReference type="EMBL" id="BPLR01015779">
    <property type="protein sequence ID" value="GIY78676.1"/>
    <property type="molecule type" value="Genomic_DNA"/>
</dbReference>
<organism evidence="1 2">
    <name type="scientific">Caerostris extrusa</name>
    <name type="common">Bark spider</name>
    <name type="synonym">Caerostris bankana</name>
    <dbReference type="NCBI Taxonomy" id="172846"/>
    <lineage>
        <taxon>Eukaryota</taxon>
        <taxon>Metazoa</taxon>
        <taxon>Ecdysozoa</taxon>
        <taxon>Arthropoda</taxon>
        <taxon>Chelicerata</taxon>
        <taxon>Arachnida</taxon>
        <taxon>Araneae</taxon>
        <taxon>Araneomorphae</taxon>
        <taxon>Entelegynae</taxon>
        <taxon>Araneoidea</taxon>
        <taxon>Araneidae</taxon>
        <taxon>Caerostris</taxon>
    </lineage>
</organism>
<gene>
    <name evidence="1" type="ORF">CEXT_292611</name>
</gene>
<accession>A0AAV4W9N4</accession>
<dbReference type="Proteomes" id="UP001054945">
    <property type="component" value="Unassembled WGS sequence"/>
</dbReference>
<dbReference type="AlphaFoldDB" id="A0AAV4W9N4"/>
<sequence>MPTRNLKVSGKIPLQLSAEARWNGRGCFHREPSPSLGADFALPGLGREPGARELLSGREGNLKGSLDQITERHNESLSFILKDRERTDVLAACPRKRKRIVKWSPSRGGVLKLGVSLGNKEEELYSIPA</sequence>
<name>A0AAV4W9N4_CAEEX</name>
<comment type="caution">
    <text evidence="1">The sequence shown here is derived from an EMBL/GenBank/DDBJ whole genome shotgun (WGS) entry which is preliminary data.</text>
</comment>